<gene>
    <name evidence="1" type="ORF">HMPREF1576_00709</name>
</gene>
<dbReference type="HOGENOM" id="CLU_3118242_0_0_11"/>
<dbReference type="AlphaFoldDB" id="S4GVE9"/>
<comment type="caution">
    <text evidence="1">The sequence shown here is derived from an EMBL/GenBank/DDBJ whole genome shotgun (WGS) entry which is preliminary data.</text>
</comment>
<evidence type="ECO:0000313" key="1">
    <source>
        <dbReference type="EMBL" id="EPI50761.1"/>
    </source>
</evidence>
<accession>S4GVE9</accession>
<reference evidence="1 2" key="1">
    <citation type="submission" date="2013-06" db="EMBL/GenBank/DDBJ databases">
        <authorList>
            <person name="Weinstock G."/>
            <person name="Sodergren E."/>
            <person name="Lobos E.A."/>
            <person name="Fulton L."/>
            <person name="Fulton R."/>
            <person name="Courtney L."/>
            <person name="Fronick C."/>
            <person name="O'Laughlin M."/>
            <person name="Godfrey J."/>
            <person name="Wilson R.M."/>
            <person name="Miner T."/>
            <person name="Farmer C."/>
            <person name="Delehaunty K."/>
            <person name="Cordes M."/>
            <person name="Minx P."/>
            <person name="Tomlinson C."/>
            <person name="Chen J."/>
            <person name="Wollam A."/>
            <person name="Pepin K.H."/>
            <person name="Bhonagiri V."/>
            <person name="Zhang X."/>
            <person name="Warren W."/>
            <person name="Mitreva M."/>
            <person name="Mardis E.R."/>
            <person name="Wilson R.K."/>
        </authorList>
    </citation>
    <scope>NUCLEOTIDE SEQUENCE [LARGE SCALE GENOMIC DNA]</scope>
    <source>
        <strain evidence="1 2">JCP7719</strain>
    </source>
</reference>
<protein>
    <submittedName>
        <fullName evidence="1">Uncharacterized protein</fullName>
    </submittedName>
</protein>
<organism evidence="1 2">
    <name type="scientific">Gardnerella pickettii JCP7719</name>
    <dbReference type="NCBI Taxonomy" id="1261061"/>
    <lineage>
        <taxon>Bacteria</taxon>
        <taxon>Bacillati</taxon>
        <taxon>Actinomycetota</taxon>
        <taxon>Actinomycetes</taxon>
        <taxon>Bifidobacteriales</taxon>
        <taxon>Bifidobacteriaceae</taxon>
        <taxon>Gardnerella</taxon>
        <taxon>Gardnerella pickettii</taxon>
    </lineage>
</organism>
<name>S4GVE9_9BIFI</name>
<evidence type="ECO:0000313" key="2">
    <source>
        <dbReference type="Proteomes" id="UP000014601"/>
    </source>
</evidence>
<sequence>MDFTCQISRAATNSREEYSAHFVQLVIYVTSLRIFTKTHRFLSLYMHDCA</sequence>
<dbReference type="Proteomes" id="UP000014601">
    <property type="component" value="Unassembled WGS sequence"/>
</dbReference>
<dbReference type="EMBL" id="ATJO01000056">
    <property type="protein sequence ID" value="EPI50761.1"/>
    <property type="molecule type" value="Genomic_DNA"/>
</dbReference>
<proteinExistence type="predicted"/>